<keyword evidence="2" id="KW-1185">Reference proteome</keyword>
<gene>
    <name evidence="1" type="ORF">MGYG_04903</name>
</gene>
<dbReference type="VEuPathDB" id="FungiDB:MGYG_04903"/>
<proteinExistence type="predicted"/>
<sequence length="106" mass="11630">MGEIERYWPVRLCLPTIFARRKTERYSSGNSSAQLIIVISCRCVLKLGISSSRSKPIGRCLALQEAFSAYAILAARSNRFSKTTPVISIKARRAALVKALVGGSLK</sequence>
<dbReference type="HOGENOM" id="CLU_2222610_0_0_1"/>
<organism evidence="2">
    <name type="scientific">Arthroderma gypseum (strain ATCC MYA-4604 / CBS 118893)</name>
    <name type="common">Microsporum gypseum</name>
    <dbReference type="NCBI Taxonomy" id="535722"/>
    <lineage>
        <taxon>Eukaryota</taxon>
        <taxon>Fungi</taxon>
        <taxon>Dikarya</taxon>
        <taxon>Ascomycota</taxon>
        <taxon>Pezizomycotina</taxon>
        <taxon>Eurotiomycetes</taxon>
        <taxon>Eurotiomycetidae</taxon>
        <taxon>Onygenales</taxon>
        <taxon>Arthrodermataceae</taxon>
        <taxon>Nannizzia</taxon>
    </lineage>
</organism>
<dbReference type="AlphaFoldDB" id="E4UXF5"/>
<evidence type="ECO:0000313" key="2">
    <source>
        <dbReference type="Proteomes" id="UP000002669"/>
    </source>
</evidence>
<evidence type="ECO:0000313" key="1">
    <source>
        <dbReference type="EMBL" id="EFR01903.1"/>
    </source>
</evidence>
<name>E4UXF5_ARTGP</name>
<reference evidence="2" key="1">
    <citation type="journal article" date="2012" name="MBio">
        <title>Comparative genome analysis of Trichophyton rubrum and related dermatophytes reveals candidate genes involved in infection.</title>
        <authorList>
            <person name="Martinez D.A."/>
            <person name="Oliver B.G."/>
            <person name="Graeser Y."/>
            <person name="Goldberg J.M."/>
            <person name="Li W."/>
            <person name="Martinez-Rossi N.M."/>
            <person name="Monod M."/>
            <person name="Shelest E."/>
            <person name="Barton R.C."/>
            <person name="Birch E."/>
            <person name="Brakhage A.A."/>
            <person name="Chen Z."/>
            <person name="Gurr S.J."/>
            <person name="Heiman D."/>
            <person name="Heitman J."/>
            <person name="Kosti I."/>
            <person name="Rossi A."/>
            <person name="Saif S."/>
            <person name="Samalova M."/>
            <person name="Saunders C.W."/>
            <person name="Shea T."/>
            <person name="Summerbell R.C."/>
            <person name="Xu J."/>
            <person name="Young S."/>
            <person name="Zeng Q."/>
            <person name="Birren B.W."/>
            <person name="Cuomo C.A."/>
            <person name="White T.C."/>
        </authorList>
    </citation>
    <scope>NUCLEOTIDE SEQUENCE [LARGE SCALE GENOMIC DNA]</scope>
    <source>
        <strain evidence="2">ATCC MYA-4604 / CBS 118893</strain>
    </source>
</reference>
<dbReference type="EMBL" id="DS989825">
    <property type="protein sequence ID" value="EFR01903.1"/>
    <property type="molecule type" value="Genomic_DNA"/>
</dbReference>
<dbReference type="GeneID" id="10027583"/>
<protein>
    <submittedName>
        <fullName evidence="1">Uncharacterized protein</fullName>
    </submittedName>
</protein>
<accession>E4UXF5</accession>
<dbReference type="RefSeq" id="XP_003172314.1">
    <property type="nucleotide sequence ID" value="XM_003172266.1"/>
</dbReference>
<dbReference type="Proteomes" id="UP000002669">
    <property type="component" value="Unassembled WGS sequence"/>
</dbReference>
<dbReference type="InParanoid" id="E4UXF5"/>